<dbReference type="AlphaFoldDB" id="A0A9K3CLQ6"/>
<gene>
    <name evidence="2" type="ORF">KIPB_000205</name>
</gene>
<dbReference type="GO" id="GO:0005634">
    <property type="term" value="C:nucleus"/>
    <property type="evidence" value="ECO:0007669"/>
    <property type="project" value="TreeGrafter"/>
</dbReference>
<dbReference type="InterPro" id="IPR006735">
    <property type="entry name" value="Rtf2"/>
</dbReference>
<accession>A0A9K3CLQ6</accession>
<sequence length="216" mass="23114">MGNDGCSMMTDRRFLVNVRQSGENALPIQDKESIRHARWCCCSLTGQALTKGPVVCDRLGSLFLRKALVAALLSKNLPSQYSHIKKSSDFLNIAPAPVTSTGKKGAKAAKAPQTLQCALSGEAMTGVQPFVVVDPCGHLLQHAAYDECVSLVEPGQKTTCPVCNVPVKRVQVLCPSVGELAKMKTELEAELALAKEAKKALKAKKKEKKAKGAAKK</sequence>
<evidence type="ECO:0008006" key="4">
    <source>
        <dbReference type="Google" id="ProtNLM"/>
    </source>
</evidence>
<keyword evidence="3" id="KW-1185">Reference proteome</keyword>
<dbReference type="OrthoDB" id="247013at2759"/>
<dbReference type="EMBL" id="BDIP01000021">
    <property type="protein sequence ID" value="GIQ79548.1"/>
    <property type="molecule type" value="Genomic_DNA"/>
</dbReference>
<reference evidence="2 3" key="1">
    <citation type="journal article" date="2018" name="PLoS ONE">
        <title>The draft genome of Kipferlia bialata reveals reductive genome evolution in fornicate parasites.</title>
        <authorList>
            <person name="Tanifuji G."/>
            <person name="Takabayashi S."/>
            <person name="Kume K."/>
            <person name="Takagi M."/>
            <person name="Nakayama T."/>
            <person name="Kamikawa R."/>
            <person name="Inagaki Y."/>
            <person name="Hashimoto T."/>
        </authorList>
    </citation>
    <scope>NUCLEOTIDE SEQUENCE [LARGE SCALE GENOMIC DNA]</scope>
    <source>
        <strain evidence="2">NY0173</strain>
    </source>
</reference>
<dbReference type="InterPro" id="IPR013083">
    <property type="entry name" value="Znf_RING/FYVE/PHD"/>
</dbReference>
<evidence type="ECO:0000256" key="1">
    <source>
        <dbReference type="SAM" id="Coils"/>
    </source>
</evidence>
<dbReference type="Proteomes" id="UP000265618">
    <property type="component" value="Unassembled WGS sequence"/>
</dbReference>
<organism evidence="2 3">
    <name type="scientific">Kipferlia bialata</name>
    <dbReference type="NCBI Taxonomy" id="797122"/>
    <lineage>
        <taxon>Eukaryota</taxon>
        <taxon>Metamonada</taxon>
        <taxon>Carpediemonas-like organisms</taxon>
        <taxon>Kipferlia</taxon>
    </lineage>
</organism>
<protein>
    <recommendedName>
        <fullName evidence="4">Zinc finger, RING/FYVE/PHD-type</fullName>
    </recommendedName>
</protein>
<keyword evidence="1" id="KW-0175">Coiled coil</keyword>
<comment type="caution">
    <text evidence="2">The sequence shown here is derived from an EMBL/GenBank/DDBJ whole genome shotgun (WGS) entry which is preliminary data.</text>
</comment>
<dbReference type="GO" id="GO:0006274">
    <property type="term" value="P:DNA replication termination"/>
    <property type="evidence" value="ECO:0007669"/>
    <property type="project" value="TreeGrafter"/>
</dbReference>
<dbReference type="PANTHER" id="PTHR12775:SF0">
    <property type="entry name" value="REPLICATION TERMINATION FACTOR 2"/>
    <property type="match status" value="1"/>
</dbReference>
<dbReference type="Gene3D" id="3.30.40.10">
    <property type="entry name" value="Zinc/RING finger domain, C3HC4 (zinc finger)"/>
    <property type="match status" value="1"/>
</dbReference>
<name>A0A9K3CLQ6_9EUKA</name>
<feature type="coiled-coil region" evidence="1">
    <location>
        <begin position="177"/>
        <end position="211"/>
    </location>
</feature>
<evidence type="ECO:0000313" key="2">
    <source>
        <dbReference type="EMBL" id="GIQ79548.1"/>
    </source>
</evidence>
<dbReference type="PANTHER" id="PTHR12775">
    <property type="entry name" value="PROTEIN C20ORF43 HOMOLOG"/>
    <property type="match status" value="1"/>
</dbReference>
<proteinExistence type="predicted"/>
<dbReference type="SUPFAM" id="SSF57850">
    <property type="entry name" value="RING/U-box"/>
    <property type="match status" value="1"/>
</dbReference>
<dbReference type="Pfam" id="PF04641">
    <property type="entry name" value="Rtf2"/>
    <property type="match status" value="1"/>
</dbReference>
<evidence type="ECO:0000313" key="3">
    <source>
        <dbReference type="Proteomes" id="UP000265618"/>
    </source>
</evidence>